<dbReference type="Proteomes" id="UP000034489">
    <property type="component" value="Unassembled WGS sequence"/>
</dbReference>
<keyword evidence="1" id="KW-1133">Transmembrane helix</keyword>
<feature type="transmembrane region" description="Helical" evidence="1">
    <location>
        <begin position="21"/>
        <end position="49"/>
    </location>
</feature>
<dbReference type="InterPro" id="IPR045584">
    <property type="entry name" value="Pilin-like"/>
</dbReference>
<dbReference type="NCBIfam" id="TIGR02532">
    <property type="entry name" value="IV_pilin_GFxxxE"/>
    <property type="match status" value="1"/>
</dbReference>
<proteinExistence type="predicted"/>
<dbReference type="InterPro" id="IPR012902">
    <property type="entry name" value="N_methyl_site"/>
</dbReference>
<comment type="caution">
    <text evidence="2">The sequence shown here is derived from an EMBL/GenBank/DDBJ whole genome shotgun (WGS) entry which is preliminary data.</text>
</comment>
<reference evidence="2 3" key="1">
    <citation type="journal article" date="2015" name="Nature">
        <title>rRNA introns, odd ribosomes, and small enigmatic genomes across a large radiation of phyla.</title>
        <authorList>
            <person name="Brown C.T."/>
            <person name="Hug L.A."/>
            <person name="Thomas B.C."/>
            <person name="Sharon I."/>
            <person name="Castelle C.J."/>
            <person name="Singh A."/>
            <person name="Wilkins M.J."/>
            <person name="Williams K.H."/>
            <person name="Banfield J.F."/>
        </authorList>
    </citation>
    <scope>NUCLEOTIDE SEQUENCE [LARGE SCALE GENOMIC DNA]</scope>
</reference>
<keyword evidence="1" id="KW-0472">Membrane</keyword>
<evidence type="ECO:0000256" key="1">
    <source>
        <dbReference type="SAM" id="Phobius"/>
    </source>
</evidence>
<gene>
    <name evidence="2" type="ORF">UT92_C0001G0047</name>
</gene>
<evidence type="ECO:0000313" key="3">
    <source>
        <dbReference type="Proteomes" id="UP000034489"/>
    </source>
</evidence>
<sequence length="162" mass="17805">MPLSLRFMKSPKALKSNSKNGFTIIEITIVIAIMAAIFGFTAVFGMSFYRQYSFFSEKNNLVAILRKARSRAMSNINQSAHGIYIGSSQYVLFQGSSYASRDSQFDQIFDKSKAVSASGLNEAVFSPSRGDSSASGTIILTDINAGRTRAIEINYEGRIKVQ</sequence>
<evidence type="ECO:0008006" key="4">
    <source>
        <dbReference type="Google" id="ProtNLM"/>
    </source>
</evidence>
<dbReference type="EMBL" id="LBYQ01000001">
    <property type="protein sequence ID" value="KKR55704.1"/>
    <property type="molecule type" value="Genomic_DNA"/>
</dbReference>
<dbReference type="SUPFAM" id="SSF54523">
    <property type="entry name" value="Pili subunits"/>
    <property type="match status" value="1"/>
</dbReference>
<keyword evidence="1" id="KW-0812">Transmembrane</keyword>
<accession>A0A0G0RSR1</accession>
<protein>
    <recommendedName>
        <fullName evidence="4">Prepilin-type N-terminal cleavage/methylation domain-containing protein</fullName>
    </recommendedName>
</protein>
<dbReference type="AlphaFoldDB" id="A0A0G0RSR1"/>
<evidence type="ECO:0000313" key="2">
    <source>
        <dbReference type="EMBL" id="KKR55704.1"/>
    </source>
</evidence>
<organism evidence="2 3">
    <name type="scientific">Candidatus Curtissbacteria bacterium GW2011_GWA1_40_24</name>
    <dbReference type="NCBI Taxonomy" id="1618406"/>
    <lineage>
        <taxon>Bacteria</taxon>
        <taxon>Candidatus Curtissiibacteriota</taxon>
    </lineage>
</organism>
<name>A0A0G0RSR1_9BACT</name>